<dbReference type="EMBL" id="CADEAL010000366">
    <property type="protein sequence ID" value="CAB1419122.1"/>
    <property type="molecule type" value="Genomic_DNA"/>
</dbReference>
<dbReference type="AlphaFoldDB" id="A0A9N7TUG3"/>
<organism evidence="2 3">
    <name type="scientific">Pleuronectes platessa</name>
    <name type="common">European plaice</name>
    <dbReference type="NCBI Taxonomy" id="8262"/>
    <lineage>
        <taxon>Eukaryota</taxon>
        <taxon>Metazoa</taxon>
        <taxon>Chordata</taxon>
        <taxon>Craniata</taxon>
        <taxon>Vertebrata</taxon>
        <taxon>Euteleostomi</taxon>
        <taxon>Actinopterygii</taxon>
        <taxon>Neopterygii</taxon>
        <taxon>Teleostei</taxon>
        <taxon>Neoteleostei</taxon>
        <taxon>Acanthomorphata</taxon>
        <taxon>Carangaria</taxon>
        <taxon>Pleuronectiformes</taxon>
        <taxon>Pleuronectoidei</taxon>
        <taxon>Pleuronectidae</taxon>
        <taxon>Pleuronectes</taxon>
    </lineage>
</organism>
<feature type="compositionally biased region" description="Basic and acidic residues" evidence="1">
    <location>
        <begin position="95"/>
        <end position="105"/>
    </location>
</feature>
<gene>
    <name evidence="2" type="ORF">PLEPLA_LOCUS6950</name>
</gene>
<feature type="region of interest" description="Disordered" evidence="1">
    <location>
        <begin position="146"/>
        <end position="168"/>
    </location>
</feature>
<accession>A0A9N7TUG3</accession>
<evidence type="ECO:0000256" key="1">
    <source>
        <dbReference type="SAM" id="MobiDB-lite"/>
    </source>
</evidence>
<protein>
    <submittedName>
        <fullName evidence="2">Uncharacterized protein</fullName>
    </submittedName>
</protein>
<feature type="region of interest" description="Disordered" evidence="1">
    <location>
        <begin position="43"/>
        <end position="131"/>
    </location>
</feature>
<feature type="compositionally biased region" description="Basic and acidic residues" evidence="1">
    <location>
        <begin position="238"/>
        <end position="268"/>
    </location>
</feature>
<evidence type="ECO:0000313" key="3">
    <source>
        <dbReference type="Proteomes" id="UP001153269"/>
    </source>
</evidence>
<reference evidence="2" key="1">
    <citation type="submission" date="2020-03" db="EMBL/GenBank/DDBJ databases">
        <authorList>
            <person name="Weist P."/>
        </authorList>
    </citation>
    <scope>NUCLEOTIDE SEQUENCE</scope>
</reference>
<feature type="region of interest" description="Disordered" evidence="1">
    <location>
        <begin position="1"/>
        <end position="26"/>
    </location>
</feature>
<feature type="compositionally biased region" description="Basic and acidic residues" evidence="1">
    <location>
        <begin position="49"/>
        <end position="58"/>
    </location>
</feature>
<feature type="region of interest" description="Disordered" evidence="1">
    <location>
        <begin position="238"/>
        <end position="305"/>
    </location>
</feature>
<proteinExistence type="predicted"/>
<evidence type="ECO:0000313" key="2">
    <source>
        <dbReference type="EMBL" id="CAB1419122.1"/>
    </source>
</evidence>
<comment type="caution">
    <text evidence="2">The sequence shown here is derived from an EMBL/GenBank/DDBJ whole genome shotgun (WGS) entry which is preliminary data.</text>
</comment>
<sequence>MEEEEEEVQEELEEQKVSAGPQEILPPPTDLLLLIWSWRAPPNKHCTTHKKEMDDARSRVGPRGPAAPRAASRRRSGRRVASLKLTLDQRNTPSDIRRSEGHRLSEQQQDPEQEPPPGPVSDPFPSLSLGCSSAFTSHTLRDVKVREAGRGRAETRRMSASEETDGLRPRYGSVLDHVERLTAEEMDEQRQQNMAYEYLCHLEEAKRGSGVKEEVLCETGSDCTPRFLLWWTDTDRHRQTQTDTDTDRHRQTQTDTDRHRQTQTDTDRHRHRQTQTDTDTDTDRHRQTQTQTDTDRHRHRQTQTDTDIDRHRHRLLQFMSSSRRVCPPADESVLQQTCLSSSRRVCPPADLSVLQQTSLPALPETLSELWRQSPGALYPSVFV</sequence>
<name>A0A9N7TUG3_PLEPL</name>
<feature type="compositionally biased region" description="Low complexity" evidence="1">
    <location>
        <begin position="59"/>
        <end position="70"/>
    </location>
</feature>
<keyword evidence="3" id="KW-1185">Reference proteome</keyword>
<dbReference type="Proteomes" id="UP001153269">
    <property type="component" value="Unassembled WGS sequence"/>
</dbReference>
<feature type="compositionally biased region" description="Acidic residues" evidence="1">
    <location>
        <begin position="1"/>
        <end position="13"/>
    </location>
</feature>